<dbReference type="SMART" id="SM00671">
    <property type="entry name" value="SEL1"/>
    <property type="match status" value="5"/>
</dbReference>
<dbReference type="PROSITE" id="PS50005">
    <property type="entry name" value="TPR"/>
    <property type="match status" value="1"/>
</dbReference>
<gene>
    <name evidence="3" type="ORF">BTO11_06970</name>
</gene>
<dbReference type="InterPro" id="IPR006597">
    <property type="entry name" value="Sel1-like"/>
</dbReference>
<feature type="chain" id="PRO_5015773175" evidence="2">
    <location>
        <begin position="21"/>
        <end position="713"/>
    </location>
</feature>
<proteinExistence type="predicted"/>
<dbReference type="PANTHER" id="PTHR11102:SF147">
    <property type="entry name" value="SEL1L ADAPTOR SUBUNIT OF ERAD E3 UBIQUITIN LIGASE"/>
    <property type="match status" value="1"/>
</dbReference>
<dbReference type="Proteomes" id="UP000239007">
    <property type="component" value="Unassembled WGS sequence"/>
</dbReference>
<dbReference type="GO" id="GO:0036503">
    <property type="term" value="P:ERAD pathway"/>
    <property type="evidence" value="ECO:0007669"/>
    <property type="project" value="TreeGrafter"/>
</dbReference>
<keyword evidence="1" id="KW-0802">TPR repeat</keyword>
<organism evidence="3 4">
    <name type="scientific">Psychrosphaera saromensis</name>
    <dbReference type="NCBI Taxonomy" id="716813"/>
    <lineage>
        <taxon>Bacteria</taxon>
        <taxon>Pseudomonadati</taxon>
        <taxon>Pseudomonadota</taxon>
        <taxon>Gammaproteobacteria</taxon>
        <taxon>Alteromonadales</taxon>
        <taxon>Pseudoalteromonadaceae</taxon>
        <taxon>Psychrosphaera</taxon>
    </lineage>
</organism>
<reference evidence="3 4" key="1">
    <citation type="submission" date="2016-12" db="EMBL/GenBank/DDBJ databases">
        <title>Diversity of luminous bacteria.</title>
        <authorList>
            <person name="Yoshizawa S."/>
            <person name="Kogure K."/>
        </authorList>
    </citation>
    <scope>NUCLEOTIDE SEQUENCE [LARGE SCALE GENOMIC DNA]</scope>
    <source>
        <strain evidence="3 4">SA4-48</strain>
    </source>
</reference>
<feature type="signal peptide" evidence="2">
    <location>
        <begin position="1"/>
        <end position="20"/>
    </location>
</feature>
<dbReference type="Gene3D" id="1.25.40.10">
    <property type="entry name" value="Tetratricopeptide repeat domain"/>
    <property type="match status" value="2"/>
</dbReference>
<dbReference type="PANTHER" id="PTHR11102">
    <property type="entry name" value="SEL-1-LIKE PROTEIN"/>
    <property type="match status" value="1"/>
</dbReference>
<dbReference type="RefSeq" id="WP_105051920.1">
    <property type="nucleotide sequence ID" value="NZ_BMYG01000003.1"/>
</dbReference>
<keyword evidence="4" id="KW-1185">Reference proteome</keyword>
<dbReference type="AlphaFoldDB" id="A0A2S7UUM7"/>
<feature type="repeat" description="TPR" evidence="1">
    <location>
        <begin position="625"/>
        <end position="658"/>
    </location>
</feature>
<dbReference type="InterPro" id="IPR019734">
    <property type="entry name" value="TPR_rpt"/>
</dbReference>
<evidence type="ECO:0000313" key="4">
    <source>
        <dbReference type="Proteomes" id="UP000239007"/>
    </source>
</evidence>
<dbReference type="PROSITE" id="PS51257">
    <property type="entry name" value="PROKAR_LIPOPROTEIN"/>
    <property type="match status" value="1"/>
</dbReference>
<dbReference type="InterPro" id="IPR011990">
    <property type="entry name" value="TPR-like_helical_dom_sf"/>
</dbReference>
<keyword evidence="2" id="KW-0732">Signal</keyword>
<name>A0A2S7UUM7_9GAMM</name>
<dbReference type="InterPro" id="IPR050767">
    <property type="entry name" value="Sel1_AlgK"/>
</dbReference>
<dbReference type="EMBL" id="MSCH01000003">
    <property type="protein sequence ID" value="PQJ53435.1"/>
    <property type="molecule type" value="Genomic_DNA"/>
</dbReference>
<comment type="caution">
    <text evidence="3">The sequence shown here is derived from an EMBL/GenBank/DDBJ whole genome shotgun (WGS) entry which is preliminary data.</text>
</comment>
<evidence type="ECO:0000256" key="1">
    <source>
        <dbReference type="PROSITE-ProRule" id="PRU00339"/>
    </source>
</evidence>
<sequence length="713" mass="82870">MKVISTLFVFVLLLTGCASSYNRSQILEVKSQERDAKKADLISRAEQGDITAMLNLNKDYLFPETKEGVEYFHKWYDLVLQSNSPEDIEAFRTLFVKYESMFINGREKYLALLEKSASFAPEFEGNKNALINLYGYYLQFYESKKQKIVEDKILLNADKNDYLSLFEISLDYSEFEKAEAIYNKVRTEQLVSSAELQLMMFKIYTSKKQKFKAKELLTQITALDNADIKSDALAYAKRYRYTRYPFKFNAKSFDINDRNTESYREKVKRYYSLYFSSDRKLYNQKLEALSKKEMLLNTQGATARLLELYKKNNQREKFLSLQAQILELDLIQPLTELSKYYYDNGQEFRAYDALNKLAEEGNSAAMYRLVMAYIDETDFEQPALINKWRKSVFDSNNIVLKTKIIEDLTDDPELLKELPDSFRQKLLQELDKNQHIPTLRQLSSYEADTADQAGYKYLEMAANAGDVKSMYKLARKNLAYSNAEKDVETAMNIYQRLIDQGEITALNQIAQFYIDPPEINKQLKDVEKGFEFHKKASDLGDEEATKTLYLVYSCSGANCIYFDSVGETKDIKKSVIYLERLANLYGYGDDDVYFNLGIAYQYGHGVVKNLDKTTVYYNKIINKDMRVNYNLGLVYEELQDYEQALKYFTIVLGFPSDTNSKLYKQDASLRLANIYHYGKGKVSQDINRAKLYYLQSGSPKAAPELEKIENTFN</sequence>
<dbReference type="OrthoDB" id="8561742at2"/>
<evidence type="ECO:0000256" key="2">
    <source>
        <dbReference type="SAM" id="SignalP"/>
    </source>
</evidence>
<protein>
    <submittedName>
        <fullName evidence="3">Uncharacterized protein</fullName>
    </submittedName>
</protein>
<dbReference type="SUPFAM" id="SSF81901">
    <property type="entry name" value="HCP-like"/>
    <property type="match status" value="2"/>
</dbReference>
<accession>A0A2S7UUM7</accession>
<dbReference type="Pfam" id="PF08238">
    <property type="entry name" value="Sel1"/>
    <property type="match status" value="7"/>
</dbReference>
<evidence type="ECO:0000313" key="3">
    <source>
        <dbReference type="EMBL" id="PQJ53435.1"/>
    </source>
</evidence>